<evidence type="ECO:0000313" key="2">
    <source>
        <dbReference type="EMBL" id="GAB1222347.1"/>
    </source>
</evidence>
<proteinExistence type="predicted"/>
<gene>
    <name evidence="1" type="ORF">ENUP19_0102G0039</name>
    <name evidence="2" type="ORF">ENUP19_0102G0048</name>
</gene>
<evidence type="ECO:0000313" key="3">
    <source>
        <dbReference type="Proteomes" id="UP001628156"/>
    </source>
</evidence>
<accession>A0ABQ0DI02</accession>
<organism evidence="2 3">
    <name type="scientific">Entamoeba nuttalli</name>
    <dbReference type="NCBI Taxonomy" id="412467"/>
    <lineage>
        <taxon>Eukaryota</taxon>
        <taxon>Amoebozoa</taxon>
        <taxon>Evosea</taxon>
        <taxon>Archamoebae</taxon>
        <taxon>Mastigamoebida</taxon>
        <taxon>Entamoebidae</taxon>
        <taxon>Entamoeba</taxon>
    </lineage>
</organism>
<dbReference type="EMBL" id="BAAFRS010000102">
    <property type="protein sequence ID" value="GAB1222339.1"/>
    <property type="molecule type" value="Genomic_DNA"/>
</dbReference>
<protein>
    <submittedName>
        <fullName evidence="2">Uncharacterized protein</fullName>
    </submittedName>
</protein>
<sequence length="78" mass="8753">MKYVILNNNVIKYEYSSEEECTNNGEGEANENKYECGKCEDNVKTICEGGNTPGEDTNDDSTSSMFISILSIITLFFF</sequence>
<reference evidence="2" key="2">
    <citation type="submission" date="2024-08" db="EMBL/GenBank/DDBJ databases">
        <title>Draft genome assembly of Entamoeba nuttalli using a combination of long-read and short-read sequencing data.</title>
        <authorList>
            <person name="Tanaka M."/>
            <person name="Tachibana H."/>
        </authorList>
    </citation>
    <scope>NUCLEOTIDE SEQUENCE</scope>
    <source>
        <strain evidence="2">P19-061405</strain>
    </source>
</reference>
<reference evidence="2 3" key="1">
    <citation type="journal article" date="2019" name="PLoS Negl. Trop. Dis.">
        <title>Whole genome sequencing of Entamoeba nuttalli reveals mammalian host-related molecular signatures and a novel octapeptide-repeat surface protein.</title>
        <authorList>
            <person name="Tanaka M."/>
            <person name="Makiuchi T."/>
            <person name="Komiyama T."/>
            <person name="Shiina T."/>
            <person name="Osaki K."/>
            <person name="Tachibana H."/>
        </authorList>
    </citation>
    <scope>NUCLEOTIDE SEQUENCE [LARGE SCALE GENOMIC DNA]</scope>
    <source>
        <strain evidence="2 3">P19-061405</strain>
    </source>
</reference>
<dbReference type="Proteomes" id="UP001628156">
    <property type="component" value="Unassembled WGS sequence"/>
</dbReference>
<name>A0ABQ0DI02_9EUKA</name>
<evidence type="ECO:0000313" key="1">
    <source>
        <dbReference type="EMBL" id="GAB1222339.1"/>
    </source>
</evidence>
<dbReference type="EMBL" id="BAAFRS010000102">
    <property type="protein sequence ID" value="GAB1222347.1"/>
    <property type="molecule type" value="Genomic_DNA"/>
</dbReference>
<keyword evidence="3" id="KW-1185">Reference proteome</keyword>
<comment type="caution">
    <text evidence="2">The sequence shown here is derived from an EMBL/GenBank/DDBJ whole genome shotgun (WGS) entry which is preliminary data.</text>
</comment>